<dbReference type="InterPro" id="IPR059120">
    <property type="entry name" value="Cullin-like_AB"/>
</dbReference>
<dbReference type="InterPro" id="IPR016159">
    <property type="entry name" value="Cullin_repeat-like_dom_sf"/>
</dbReference>
<evidence type="ECO:0000256" key="6">
    <source>
        <dbReference type="PROSITE-ProRule" id="PRU00330"/>
    </source>
</evidence>
<dbReference type="SMART" id="SM00884">
    <property type="entry name" value="Cullin_Nedd8"/>
    <property type="match status" value="1"/>
</dbReference>
<evidence type="ECO:0000256" key="2">
    <source>
        <dbReference type="ARBA" id="ARBA00006019"/>
    </source>
</evidence>
<keyword evidence="5" id="KW-0832">Ubl conjugation</keyword>
<dbReference type="SUPFAM" id="SSF46785">
    <property type="entry name" value="Winged helix' DNA-binding domain"/>
    <property type="match status" value="1"/>
</dbReference>
<evidence type="ECO:0000256" key="7">
    <source>
        <dbReference type="RuleBase" id="RU003829"/>
    </source>
</evidence>
<feature type="compositionally biased region" description="Low complexity" evidence="8">
    <location>
        <begin position="42"/>
        <end position="53"/>
    </location>
</feature>
<dbReference type="PROSITE" id="PS01256">
    <property type="entry name" value="CULLIN_1"/>
    <property type="match status" value="1"/>
</dbReference>
<comment type="pathway">
    <text evidence="1">Protein modification; protein ubiquitination.</text>
</comment>
<evidence type="ECO:0000313" key="10">
    <source>
        <dbReference type="Ensembl" id="ENSSDAP00000010332.1"/>
    </source>
</evidence>
<dbReference type="GO" id="GO:0016567">
    <property type="term" value="P:protein ubiquitination"/>
    <property type="evidence" value="ECO:0007669"/>
    <property type="project" value="UniProtKB-UniPathway"/>
</dbReference>
<proteinExistence type="inferred from homology"/>
<dbReference type="SMART" id="SM00182">
    <property type="entry name" value="CULLIN"/>
    <property type="match status" value="1"/>
</dbReference>
<sequence length="839" mass="95928">MFPTGFSSPNPSAAAAAQEVRSATDGNTSTTPPTSAKKRKLNSSSSSSSSNSSNEREDFDSTSSSSSTPPLQPRDSASPSTSSYCLGVSVAASSHVLIQKKLRFEDTLKFVGFDAKMAEESSSSSSSSPTAATSQQQQQLKNKSILISSVASVHHANGLAKSSTTVSSFANSKPGSAKKLEIKNFKDKPKLPENYTDETWQKLKEAVEAIQNSTSIKYNLEELYQAVENLCSYKISANLYKQLRQICEDHIKAQIHQFREDSLDKDSVLFLKKIDRCWQNHCRQMIMIRSIFLFLDRTYVLQNSMLPSIWDMGLELFRAHIISDQKVQNKTIDGILLLIQRERNGEAIDRSLLRSLLSMLSDLQIYQDSFEQRFLEETNWLYAAEDQKLMQEREVPEYLHHVNKRLEEEADRFITYLDQTTRKSLIATVEKQLLGEHLTAILQKGLNNLLDENRIQDLSLLYQLFSRVRGGVHVLLQQWIEYIKAFGSTVVINPEKDKTMVQELLDFKDKVDHIIDICFLKNEKFINAMKEAFETFINKRPNKPGWGCGSSGSALAWHACGPGSILSTTYQQRCYMELSKDIMIQFKQVKYMQNQNVPGNIELTVNILTMGYWPTYVPMEVHLPPEMVKLQEIFKTFYLGKHSGRKLQWQSILGHCVLKAEFKEGKKELQVSLFQTLVLLIFNEGEEFSLEEIKQATGIEDGELRRTLQSLACGKARVLAKNPKGKDIEDVDKFICNDDFKHKLFRIKINQIQMKETVEEQASTTERVFQDRQYQIDAAIVRIMKMRKTLSHNLLVSEVYNQLKFPVKPADLKKRIESLIDRDYMERDKENPNQYNYIA</sequence>
<feature type="compositionally biased region" description="Polar residues" evidence="8">
    <location>
        <begin position="1"/>
        <end position="11"/>
    </location>
</feature>
<dbReference type="GO" id="GO:0031625">
    <property type="term" value="F:ubiquitin protein ligase binding"/>
    <property type="evidence" value="ECO:0007669"/>
    <property type="project" value="InterPro"/>
</dbReference>
<feature type="compositionally biased region" description="Low complexity" evidence="8">
    <location>
        <begin position="121"/>
        <end position="139"/>
    </location>
</feature>
<protein>
    <recommendedName>
        <fullName evidence="9">Cullin family profile domain-containing protein</fullName>
    </recommendedName>
</protein>
<organism evidence="10 11">
    <name type="scientific">Spermophilus dauricus</name>
    <name type="common">Daurian ground squirrel</name>
    <dbReference type="NCBI Taxonomy" id="99837"/>
    <lineage>
        <taxon>Eukaryota</taxon>
        <taxon>Metazoa</taxon>
        <taxon>Chordata</taxon>
        <taxon>Craniata</taxon>
        <taxon>Vertebrata</taxon>
        <taxon>Euteleostomi</taxon>
        <taxon>Mammalia</taxon>
        <taxon>Eutheria</taxon>
        <taxon>Euarchontoglires</taxon>
        <taxon>Glires</taxon>
        <taxon>Rodentia</taxon>
        <taxon>Sciuromorpha</taxon>
        <taxon>Sciuridae</taxon>
        <taxon>Xerinae</taxon>
        <taxon>Marmotini</taxon>
        <taxon>Spermophilus</taxon>
    </lineage>
</organism>
<dbReference type="FunFam" id="1.20.1310.10:FF:000059">
    <property type="entry name" value="Cullin-4B"/>
    <property type="match status" value="1"/>
</dbReference>
<dbReference type="Pfam" id="PF00888">
    <property type="entry name" value="Cullin"/>
    <property type="match status" value="1"/>
</dbReference>
<dbReference type="AlphaFoldDB" id="A0A8C9PK23"/>
<dbReference type="FunFam" id="1.20.1310.10:FF:000004">
    <property type="entry name" value="Cullin 4B"/>
    <property type="match status" value="1"/>
</dbReference>
<keyword evidence="11" id="KW-1185">Reference proteome</keyword>
<dbReference type="FunFam" id="1.10.10.10:FF:000050">
    <property type="entry name" value="Cullin 4B"/>
    <property type="match status" value="1"/>
</dbReference>
<dbReference type="Gene3D" id="1.10.10.10">
    <property type="entry name" value="Winged helix-like DNA-binding domain superfamily/Winged helix DNA-binding domain"/>
    <property type="match status" value="1"/>
</dbReference>
<dbReference type="UniPathway" id="UPA00143"/>
<reference evidence="10" key="1">
    <citation type="submission" date="2025-08" db="UniProtKB">
        <authorList>
            <consortium name="Ensembl"/>
        </authorList>
    </citation>
    <scope>IDENTIFICATION</scope>
</reference>
<feature type="region of interest" description="Disordered" evidence="8">
    <location>
        <begin position="119"/>
        <end position="139"/>
    </location>
</feature>
<dbReference type="InterPro" id="IPR036390">
    <property type="entry name" value="WH_DNA-bd_sf"/>
</dbReference>
<name>A0A8C9PK23_SPEDA</name>
<dbReference type="InterPro" id="IPR045093">
    <property type="entry name" value="Cullin"/>
</dbReference>
<dbReference type="InterPro" id="IPR016157">
    <property type="entry name" value="Cullin_CS"/>
</dbReference>
<feature type="region of interest" description="Disordered" evidence="8">
    <location>
        <begin position="1"/>
        <end position="83"/>
    </location>
</feature>
<evidence type="ECO:0000256" key="1">
    <source>
        <dbReference type="ARBA" id="ARBA00004906"/>
    </source>
</evidence>
<feature type="domain" description="Cullin family profile" evidence="9">
    <location>
        <begin position="576"/>
        <end position="712"/>
    </location>
</feature>
<dbReference type="GO" id="GO:0031461">
    <property type="term" value="C:cullin-RING ubiquitin ligase complex"/>
    <property type="evidence" value="ECO:0007669"/>
    <property type="project" value="InterPro"/>
</dbReference>
<dbReference type="InterPro" id="IPR036388">
    <property type="entry name" value="WH-like_DNA-bd_sf"/>
</dbReference>
<dbReference type="PANTHER" id="PTHR11932">
    <property type="entry name" value="CULLIN"/>
    <property type="match status" value="1"/>
</dbReference>
<keyword evidence="4" id="KW-0833">Ubl conjugation pathway</keyword>
<evidence type="ECO:0000259" key="9">
    <source>
        <dbReference type="PROSITE" id="PS50069"/>
    </source>
</evidence>
<evidence type="ECO:0000256" key="8">
    <source>
        <dbReference type="SAM" id="MobiDB-lite"/>
    </source>
</evidence>
<dbReference type="InterPro" id="IPR036317">
    <property type="entry name" value="Cullin_homology_sf"/>
</dbReference>
<accession>A0A8C9PK23</accession>
<evidence type="ECO:0000256" key="3">
    <source>
        <dbReference type="ARBA" id="ARBA00022499"/>
    </source>
</evidence>
<comment type="similarity">
    <text evidence="2 6 7">Belongs to the cullin family.</text>
</comment>
<dbReference type="GO" id="GO:0006511">
    <property type="term" value="P:ubiquitin-dependent protein catabolic process"/>
    <property type="evidence" value="ECO:0007669"/>
    <property type="project" value="InterPro"/>
</dbReference>
<dbReference type="Gene3D" id="1.20.1310.10">
    <property type="entry name" value="Cullin Repeats"/>
    <property type="match status" value="3"/>
</dbReference>
<dbReference type="Gene3D" id="3.30.230.130">
    <property type="entry name" value="Cullin, Chain C, Domain 2"/>
    <property type="match status" value="1"/>
</dbReference>
<dbReference type="Pfam" id="PF10557">
    <property type="entry name" value="Cullin_Nedd8"/>
    <property type="match status" value="1"/>
</dbReference>
<evidence type="ECO:0000256" key="4">
    <source>
        <dbReference type="ARBA" id="ARBA00022786"/>
    </source>
</evidence>
<evidence type="ECO:0000313" key="11">
    <source>
        <dbReference type="Proteomes" id="UP000694422"/>
    </source>
</evidence>
<dbReference type="InterPro" id="IPR001373">
    <property type="entry name" value="Cullin_N"/>
</dbReference>
<dbReference type="Ensembl" id="ENSSDAT00000011732.1">
    <property type="protein sequence ID" value="ENSSDAP00000010332.1"/>
    <property type="gene ID" value="ENSSDAG00000009401.1"/>
</dbReference>
<feature type="compositionally biased region" description="Polar residues" evidence="8">
    <location>
        <begin position="24"/>
        <end position="34"/>
    </location>
</feature>
<dbReference type="FunFam" id="1.20.1310.10:FF:000008">
    <property type="entry name" value="Cullin 4B"/>
    <property type="match status" value="1"/>
</dbReference>
<reference evidence="10" key="2">
    <citation type="submission" date="2025-09" db="UniProtKB">
        <authorList>
            <consortium name="Ensembl"/>
        </authorList>
    </citation>
    <scope>IDENTIFICATION</scope>
</reference>
<dbReference type="InterPro" id="IPR019559">
    <property type="entry name" value="Cullin_neddylation_domain"/>
</dbReference>
<dbReference type="Proteomes" id="UP000694422">
    <property type="component" value="Unplaced"/>
</dbReference>
<evidence type="ECO:0000256" key="5">
    <source>
        <dbReference type="ARBA" id="ARBA00022843"/>
    </source>
</evidence>
<dbReference type="SUPFAM" id="SSF74788">
    <property type="entry name" value="Cullin repeat-like"/>
    <property type="match status" value="1"/>
</dbReference>
<dbReference type="FunFam" id="3.30.230.130:FF:000001">
    <property type="entry name" value="Cullin 4A"/>
    <property type="match status" value="1"/>
</dbReference>
<dbReference type="PROSITE" id="PS50069">
    <property type="entry name" value="CULLIN_2"/>
    <property type="match status" value="1"/>
</dbReference>
<dbReference type="Pfam" id="PF26557">
    <property type="entry name" value="Cullin_AB"/>
    <property type="match status" value="1"/>
</dbReference>
<dbReference type="InterPro" id="IPR016158">
    <property type="entry name" value="Cullin_homology"/>
</dbReference>
<dbReference type="SUPFAM" id="SSF75632">
    <property type="entry name" value="Cullin homology domain"/>
    <property type="match status" value="1"/>
</dbReference>
<keyword evidence="3" id="KW-1017">Isopeptide bond</keyword>